<evidence type="ECO:0008006" key="4">
    <source>
        <dbReference type="Google" id="ProtNLM"/>
    </source>
</evidence>
<organism evidence="2 3">
    <name type="scientific">Aureibacter tunicatorum</name>
    <dbReference type="NCBI Taxonomy" id="866807"/>
    <lineage>
        <taxon>Bacteria</taxon>
        <taxon>Pseudomonadati</taxon>
        <taxon>Bacteroidota</taxon>
        <taxon>Cytophagia</taxon>
        <taxon>Cytophagales</taxon>
        <taxon>Persicobacteraceae</taxon>
        <taxon>Aureibacter</taxon>
    </lineage>
</organism>
<dbReference type="Proteomes" id="UP001185092">
    <property type="component" value="Unassembled WGS sequence"/>
</dbReference>
<dbReference type="EMBL" id="JAVDQD010000004">
    <property type="protein sequence ID" value="MDR6240341.1"/>
    <property type="molecule type" value="Genomic_DNA"/>
</dbReference>
<dbReference type="RefSeq" id="WP_309940246.1">
    <property type="nucleotide sequence ID" value="NZ_AP025305.1"/>
</dbReference>
<keyword evidence="1" id="KW-1133">Transmembrane helix</keyword>
<evidence type="ECO:0000313" key="2">
    <source>
        <dbReference type="EMBL" id="MDR6240341.1"/>
    </source>
</evidence>
<evidence type="ECO:0000313" key="3">
    <source>
        <dbReference type="Proteomes" id="UP001185092"/>
    </source>
</evidence>
<feature type="transmembrane region" description="Helical" evidence="1">
    <location>
        <begin position="32"/>
        <end position="48"/>
    </location>
</feature>
<evidence type="ECO:0000256" key="1">
    <source>
        <dbReference type="SAM" id="Phobius"/>
    </source>
</evidence>
<feature type="transmembrane region" description="Helical" evidence="1">
    <location>
        <begin position="83"/>
        <end position="101"/>
    </location>
</feature>
<reference evidence="2" key="1">
    <citation type="submission" date="2023-07" db="EMBL/GenBank/DDBJ databases">
        <title>Genomic Encyclopedia of Type Strains, Phase IV (KMG-IV): sequencing the most valuable type-strain genomes for metagenomic binning, comparative biology and taxonomic classification.</title>
        <authorList>
            <person name="Goeker M."/>
        </authorList>
    </citation>
    <scope>NUCLEOTIDE SEQUENCE</scope>
    <source>
        <strain evidence="2">DSM 26174</strain>
    </source>
</reference>
<sequence length="292" mass="33015">MKSKNKLLATILILTICSIAYRLIVLGNYSRTSLMFVGLPALCAFLVVKYTKKPTYKNKAFFYSMTLFLLCASIILGEGTVCILFASPIFYGIGGIIVWLDKIIVKKDQTRKFSFSGIIVLMLVSSMIDYSVPSQGIVIEEELVIDEVVHISDLNQQPNFKKNLPSFFEIGFPMPQGINGEGLNKGDLRKIDFLSSTKGLGTLELMVKDKTGQMIVFEPVSDNTHVGSWLRWKEAKVELQYFEGGKTLIKWTSKFDCRLSPSWYFVPIERYAVGLMNEHLIKSYFPEAKPLK</sequence>
<dbReference type="AlphaFoldDB" id="A0AAE4BT13"/>
<name>A0AAE4BT13_9BACT</name>
<gene>
    <name evidence="2" type="ORF">HNQ88_003407</name>
</gene>
<keyword evidence="3" id="KW-1185">Reference proteome</keyword>
<feature type="transmembrane region" description="Helical" evidence="1">
    <location>
        <begin position="60"/>
        <end position="77"/>
    </location>
</feature>
<accession>A0AAE4BT13</accession>
<feature type="transmembrane region" description="Helical" evidence="1">
    <location>
        <begin position="113"/>
        <end position="132"/>
    </location>
</feature>
<keyword evidence="1" id="KW-0812">Transmembrane</keyword>
<protein>
    <recommendedName>
        <fullName evidence="4">Polyketide cyclase/dehydrase/lipid transport protein</fullName>
    </recommendedName>
</protein>
<keyword evidence="1" id="KW-0472">Membrane</keyword>
<comment type="caution">
    <text evidence="2">The sequence shown here is derived from an EMBL/GenBank/DDBJ whole genome shotgun (WGS) entry which is preliminary data.</text>
</comment>
<proteinExistence type="predicted"/>